<gene>
    <name evidence="2" type="ORF">BDZ94DRAFT_1366452</name>
</gene>
<keyword evidence="3" id="KW-1185">Reference proteome</keyword>
<dbReference type="InterPro" id="IPR000210">
    <property type="entry name" value="BTB/POZ_dom"/>
</dbReference>
<evidence type="ECO:0000313" key="2">
    <source>
        <dbReference type="EMBL" id="KAF9455480.1"/>
    </source>
</evidence>
<comment type="caution">
    <text evidence="2">The sequence shown here is derived from an EMBL/GenBank/DDBJ whole genome shotgun (WGS) entry which is preliminary data.</text>
</comment>
<evidence type="ECO:0000313" key="3">
    <source>
        <dbReference type="Proteomes" id="UP000807353"/>
    </source>
</evidence>
<sequence length="331" mass="38601">MSYNPSLFTPPPNSNEDEETHIRENFNPLFFQDGNIILKSQNVGIRVHRSVLEMHSRTLKTIFENNPTCPADSRSPPTLFIDVTDWDLVHYINAVYNRSRDYFMVRPQAFDITASLIRSSRVLHNDFLRVNTIKRLHNEYPTKIANWDSIKNSEFTRICKVPGLHIEVVHLGRSEHLYTILPAALYRICKQYDMDTICDGVLCIDDRRAVLSLEDKLLCGRAKEKLYYAQGEMTHGWIFDGSIPVASCPRLGKCEAAKNEVKQDVVGIMPRIRALDKWPQRWNDKFCRRCELMAKRMHQTGRIRVWDALPGIFDFVSWNDLRLLEEQKVYL</sequence>
<dbReference type="OrthoDB" id="3217871at2759"/>
<dbReference type="AlphaFoldDB" id="A0A9P5XTL6"/>
<name>A0A9P5XTL6_9AGAR</name>
<protein>
    <recommendedName>
        <fullName evidence="1">BTB domain-containing protein</fullName>
    </recommendedName>
</protein>
<proteinExistence type="predicted"/>
<reference evidence="2" key="1">
    <citation type="submission" date="2020-11" db="EMBL/GenBank/DDBJ databases">
        <authorList>
            <consortium name="DOE Joint Genome Institute"/>
            <person name="Ahrendt S."/>
            <person name="Riley R."/>
            <person name="Andreopoulos W."/>
            <person name="Labutti K."/>
            <person name="Pangilinan J."/>
            <person name="Ruiz-Duenas F.J."/>
            <person name="Barrasa J.M."/>
            <person name="Sanchez-Garcia M."/>
            <person name="Camarero S."/>
            <person name="Miyauchi S."/>
            <person name="Serrano A."/>
            <person name="Linde D."/>
            <person name="Babiker R."/>
            <person name="Drula E."/>
            <person name="Ayuso-Fernandez I."/>
            <person name="Pacheco R."/>
            <person name="Padilla G."/>
            <person name="Ferreira P."/>
            <person name="Barriuso J."/>
            <person name="Kellner H."/>
            <person name="Castanera R."/>
            <person name="Alfaro M."/>
            <person name="Ramirez L."/>
            <person name="Pisabarro A.G."/>
            <person name="Kuo A."/>
            <person name="Tritt A."/>
            <person name="Lipzen A."/>
            <person name="He G."/>
            <person name="Yan M."/>
            <person name="Ng V."/>
            <person name="Cullen D."/>
            <person name="Martin F."/>
            <person name="Rosso M.-N."/>
            <person name="Henrissat B."/>
            <person name="Hibbett D."/>
            <person name="Martinez A.T."/>
            <person name="Grigoriev I.V."/>
        </authorList>
    </citation>
    <scope>NUCLEOTIDE SEQUENCE</scope>
    <source>
        <strain evidence="2">CBS 247.69</strain>
    </source>
</reference>
<accession>A0A9P5XTL6</accession>
<dbReference type="Proteomes" id="UP000807353">
    <property type="component" value="Unassembled WGS sequence"/>
</dbReference>
<evidence type="ECO:0000259" key="1">
    <source>
        <dbReference type="PROSITE" id="PS50097"/>
    </source>
</evidence>
<dbReference type="PROSITE" id="PS50097">
    <property type="entry name" value="BTB"/>
    <property type="match status" value="1"/>
</dbReference>
<organism evidence="2 3">
    <name type="scientific">Collybia nuda</name>
    <dbReference type="NCBI Taxonomy" id="64659"/>
    <lineage>
        <taxon>Eukaryota</taxon>
        <taxon>Fungi</taxon>
        <taxon>Dikarya</taxon>
        <taxon>Basidiomycota</taxon>
        <taxon>Agaricomycotina</taxon>
        <taxon>Agaricomycetes</taxon>
        <taxon>Agaricomycetidae</taxon>
        <taxon>Agaricales</taxon>
        <taxon>Tricholomatineae</taxon>
        <taxon>Clitocybaceae</taxon>
        <taxon>Collybia</taxon>
    </lineage>
</organism>
<feature type="domain" description="BTB" evidence="1">
    <location>
        <begin position="34"/>
        <end position="97"/>
    </location>
</feature>
<dbReference type="EMBL" id="MU150653">
    <property type="protein sequence ID" value="KAF9455480.1"/>
    <property type="molecule type" value="Genomic_DNA"/>
</dbReference>